<dbReference type="KEGG" id="rha:RHA1_ro06593"/>
<dbReference type="HOGENOM" id="CLU_2289477_0_0_11"/>
<gene>
    <name evidence="1" type="ordered locus">RHA1_ro06593</name>
</gene>
<accession>Q0S270</accession>
<dbReference type="eggNOG" id="ENOG5031FZQ">
    <property type="taxonomic scope" value="Bacteria"/>
</dbReference>
<dbReference type="Proteomes" id="UP000008710">
    <property type="component" value="Chromosome"/>
</dbReference>
<evidence type="ECO:0000313" key="1">
    <source>
        <dbReference type="EMBL" id="ABG98366.1"/>
    </source>
</evidence>
<evidence type="ECO:0000313" key="2">
    <source>
        <dbReference type="Proteomes" id="UP000008710"/>
    </source>
</evidence>
<reference evidence="2" key="1">
    <citation type="journal article" date="2006" name="Proc. Natl. Acad. Sci. U.S.A.">
        <title>The complete genome of Rhodococcus sp. RHA1 provides insights into a catabolic powerhouse.</title>
        <authorList>
            <person name="McLeod M.P."/>
            <person name="Warren R.L."/>
            <person name="Hsiao W.W.L."/>
            <person name="Araki N."/>
            <person name="Myhre M."/>
            <person name="Fernandes C."/>
            <person name="Miyazawa D."/>
            <person name="Wong W."/>
            <person name="Lillquist A.L."/>
            <person name="Wang D."/>
            <person name="Dosanjh M."/>
            <person name="Hara H."/>
            <person name="Petrescu A."/>
            <person name="Morin R.D."/>
            <person name="Yang G."/>
            <person name="Stott J.M."/>
            <person name="Schein J.E."/>
            <person name="Shin H."/>
            <person name="Smailus D."/>
            <person name="Siddiqui A.S."/>
            <person name="Marra M.A."/>
            <person name="Jones S.J.M."/>
            <person name="Holt R."/>
            <person name="Brinkman F.S.L."/>
            <person name="Miyauchi K."/>
            <person name="Fukuda M."/>
            <person name="Davies J.E."/>
            <person name="Mohn W.W."/>
            <person name="Eltis L.D."/>
        </authorList>
    </citation>
    <scope>NUCLEOTIDE SEQUENCE [LARGE SCALE GENOMIC DNA]</scope>
    <source>
        <strain evidence="2">RHA1</strain>
    </source>
</reference>
<organism evidence="1 2">
    <name type="scientific">Rhodococcus jostii (strain RHA1)</name>
    <dbReference type="NCBI Taxonomy" id="101510"/>
    <lineage>
        <taxon>Bacteria</taxon>
        <taxon>Bacillati</taxon>
        <taxon>Actinomycetota</taxon>
        <taxon>Actinomycetes</taxon>
        <taxon>Mycobacteriales</taxon>
        <taxon>Nocardiaceae</taxon>
        <taxon>Rhodococcus</taxon>
    </lineage>
</organism>
<name>Q0S270_RHOJR</name>
<proteinExistence type="predicted"/>
<dbReference type="EMBL" id="CP000431">
    <property type="protein sequence ID" value="ABG98366.1"/>
    <property type="molecule type" value="Genomic_DNA"/>
</dbReference>
<protein>
    <submittedName>
        <fullName evidence="1">Uncharacterized protein</fullName>
    </submittedName>
</protein>
<dbReference type="AlphaFoldDB" id="Q0S270"/>
<sequence length="123" mass="13237">MVADERTRTAGIEKPTWTGSRTMTISAEMNRVETANGARRVLFVGRPGAGTELTRWVALRQWASDRGMESISECEGDVVCAIATEDVLDGLCSPSDAMAMQLARARGVPCVGVRDAHVLEDAI</sequence>